<organism evidence="3 4">
    <name type="scientific">Mycoplasmopsis ciconiae</name>
    <dbReference type="NCBI Taxonomy" id="561067"/>
    <lineage>
        <taxon>Bacteria</taxon>
        <taxon>Bacillati</taxon>
        <taxon>Mycoplasmatota</taxon>
        <taxon>Mycoplasmoidales</taxon>
        <taxon>Metamycoplasmataceae</taxon>
        <taxon>Mycoplasmopsis</taxon>
    </lineage>
</organism>
<evidence type="ECO:0000313" key="3">
    <source>
        <dbReference type="EMBL" id="MEE3928051.1"/>
    </source>
</evidence>
<protein>
    <submittedName>
        <fullName evidence="3">ComEC/Rec2 family competence protein</fullName>
    </submittedName>
</protein>
<feature type="transmembrane region" description="Helical" evidence="1">
    <location>
        <begin position="363"/>
        <end position="385"/>
    </location>
</feature>
<feature type="transmembrane region" description="Helical" evidence="1">
    <location>
        <begin position="229"/>
        <end position="245"/>
    </location>
</feature>
<feature type="transmembrane region" description="Helical" evidence="1">
    <location>
        <begin position="200"/>
        <end position="217"/>
    </location>
</feature>
<dbReference type="InterPro" id="IPR004477">
    <property type="entry name" value="ComEC_N"/>
</dbReference>
<feature type="transmembrane region" description="Helical" evidence="1">
    <location>
        <begin position="150"/>
        <end position="170"/>
    </location>
</feature>
<dbReference type="RefSeq" id="WP_330500466.1">
    <property type="nucleotide sequence ID" value="NZ_JAZDWZ010000001.1"/>
</dbReference>
<dbReference type="EMBL" id="JAZDWZ010000001">
    <property type="protein sequence ID" value="MEE3928051.1"/>
    <property type="molecule type" value="Genomic_DNA"/>
</dbReference>
<evidence type="ECO:0000259" key="2">
    <source>
        <dbReference type="Pfam" id="PF03772"/>
    </source>
</evidence>
<keyword evidence="1" id="KW-1133">Transmembrane helix</keyword>
<feature type="domain" description="ComEC/Rec2-related protein" evidence="2">
    <location>
        <begin position="139"/>
        <end position="377"/>
    </location>
</feature>
<feature type="transmembrane region" description="Helical" evidence="1">
    <location>
        <begin position="177"/>
        <end position="194"/>
    </location>
</feature>
<keyword evidence="1" id="KW-0472">Membrane</keyword>
<evidence type="ECO:0000256" key="1">
    <source>
        <dbReference type="SAM" id="Phobius"/>
    </source>
</evidence>
<comment type="caution">
    <text evidence="3">The sequence shown here is derived from an EMBL/GenBank/DDBJ whole genome shotgun (WGS) entry which is preliminary data.</text>
</comment>
<evidence type="ECO:0000313" key="4">
    <source>
        <dbReference type="Proteomes" id="UP001344817"/>
    </source>
</evidence>
<dbReference type="Proteomes" id="UP001344817">
    <property type="component" value="Unassembled WGS sequence"/>
</dbReference>
<feature type="transmembrane region" description="Helical" evidence="1">
    <location>
        <begin position="279"/>
        <end position="300"/>
    </location>
</feature>
<feature type="transmembrane region" description="Helical" evidence="1">
    <location>
        <begin position="306"/>
        <end position="331"/>
    </location>
</feature>
<sequence length="397" mass="47849">MIYLVAFIGIVLLYFLWNTLYFNVAESSKVQNQNVYVYQAIDNNKYVWMNNKMYLIKDSTDEFKVGYFYKINGYISTIKSQYISNYYANKIVAFINVDTSVKIGTFFNVKRYLDEFFINAPNIYKKYLFALIFGYGHESDLISKAKDLNIVHLIVVSGFHFNILFSFIYFIMKKIKVFKANWVAFIIVFIYYIFVYKNVASFRAICFIFVSNILLHNKFNNNKLFTQKIISVFIIALVYLLFNPYGIYKVGFYYSFGITFVILLVNQQKSWSIFIKWKWLFYLYSSVILYITSLFITLSINTKINALAFLYILIFSPIVELSILITFFTFYWYWFNNFYYSLIEKILDLAVDYSIFIEWNNKIQYFISFYLFYCFMWISSYFVYLKNWTVYKNKKRV</sequence>
<name>A0ABU7MLX7_9BACT</name>
<proteinExistence type="predicted"/>
<dbReference type="NCBIfam" id="TIGR00360">
    <property type="entry name" value="ComEC_N-term"/>
    <property type="match status" value="1"/>
</dbReference>
<dbReference type="NCBIfam" id="NF045979">
    <property type="entry name" value="ComEC_MAG0480"/>
    <property type="match status" value="1"/>
</dbReference>
<keyword evidence="1" id="KW-0812">Transmembrane</keyword>
<keyword evidence="4" id="KW-1185">Reference proteome</keyword>
<dbReference type="Pfam" id="PF03772">
    <property type="entry name" value="Competence"/>
    <property type="match status" value="1"/>
</dbReference>
<reference evidence="3" key="1">
    <citation type="submission" date="2024-01" db="EMBL/GenBank/DDBJ databases">
        <title>Genome sequence of Mycoplasma ciconiae type strain DSM 25251.</title>
        <authorList>
            <person name="Spergser J."/>
        </authorList>
    </citation>
    <scope>NUCLEOTIDE SEQUENCE [LARGE SCALE GENOMIC DNA]</scope>
    <source>
        <strain evidence="3">DSM 25251</strain>
    </source>
</reference>
<gene>
    <name evidence="3" type="ORF">V2E24_00470</name>
</gene>
<accession>A0ABU7MLX7</accession>